<dbReference type="RefSeq" id="XP_008074313.1">
    <property type="nucleotide sequence ID" value="XM_008076122.1"/>
</dbReference>
<accession>L2GVQ6</accession>
<name>L2GVQ6_VAVCU</name>
<proteinExistence type="predicted"/>
<evidence type="ECO:0000313" key="2">
    <source>
        <dbReference type="Proteomes" id="UP000011081"/>
    </source>
</evidence>
<dbReference type="OrthoDB" id="128536at2759"/>
<dbReference type="Proteomes" id="UP000011081">
    <property type="component" value="Unassembled WGS sequence"/>
</dbReference>
<dbReference type="GeneID" id="19879174"/>
<dbReference type="VEuPathDB" id="MicrosporidiaDB:VCUG_01295"/>
<dbReference type="Pfam" id="PF04032">
    <property type="entry name" value="Rpr2"/>
    <property type="match status" value="1"/>
</dbReference>
<dbReference type="InParanoid" id="L2GVQ6"/>
<organism evidence="1 2">
    <name type="scientific">Vavraia culicis (isolate floridensis)</name>
    <name type="common">Microsporidian parasite</name>
    <dbReference type="NCBI Taxonomy" id="948595"/>
    <lineage>
        <taxon>Eukaryota</taxon>
        <taxon>Fungi</taxon>
        <taxon>Fungi incertae sedis</taxon>
        <taxon>Microsporidia</taxon>
        <taxon>Pleistophoridae</taxon>
        <taxon>Vavraia</taxon>
    </lineage>
</organism>
<dbReference type="Gene3D" id="6.20.50.20">
    <property type="match status" value="1"/>
</dbReference>
<dbReference type="HOGENOM" id="CLU_079140_4_2_1"/>
<gene>
    <name evidence="1" type="ORF">VCUG_01295</name>
</gene>
<evidence type="ECO:0000313" key="1">
    <source>
        <dbReference type="EMBL" id="ELA47195.1"/>
    </source>
</evidence>
<dbReference type="EMBL" id="GL877422">
    <property type="protein sequence ID" value="ELA47195.1"/>
    <property type="molecule type" value="Genomic_DNA"/>
</dbReference>
<sequence length="105" mass="12414">MGKAKNKKRDEILPILQHIYNTSLILIHSPNLSIRQTRKLKMLCNRKQIRMCREVKRSMCKRCSFLMVPGVSCDSEMYVSKGYRIKMVCWHCGNVNDYFVGKEER</sequence>
<dbReference type="AlphaFoldDB" id="L2GVQ6"/>
<dbReference type="GO" id="GO:0006396">
    <property type="term" value="P:RNA processing"/>
    <property type="evidence" value="ECO:0007669"/>
    <property type="project" value="InterPro"/>
</dbReference>
<keyword evidence="2" id="KW-1185">Reference proteome</keyword>
<reference evidence="2" key="1">
    <citation type="submission" date="2011-03" db="EMBL/GenBank/DDBJ databases">
        <title>The genome sequence of Vavraia culicis strain floridensis.</title>
        <authorList>
            <consortium name="The Broad Institute Genome Sequencing Platform"/>
            <person name="Cuomo C."/>
            <person name="Becnel J."/>
            <person name="Sanscrainte N."/>
            <person name="Young S.K."/>
            <person name="Zeng Q."/>
            <person name="Gargeya S."/>
            <person name="Fitzgerald M."/>
            <person name="Haas B."/>
            <person name="Abouelleil A."/>
            <person name="Alvarado L."/>
            <person name="Arachchi H.M."/>
            <person name="Berlin A."/>
            <person name="Chapman S.B."/>
            <person name="Gearin G."/>
            <person name="Goldberg J."/>
            <person name="Griggs A."/>
            <person name="Gujja S."/>
            <person name="Hansen M."/>
            <person name="Heiman D."/>
            <person name="Howarth C."/>
            <person name="Larimer J."/>
            <person name="Lui A."/>
            <person name="MacDonald P.J.P."/>
            <person name="McCowen C."/>
            <person name="Montmayeur A."/>
            <person name="Murphy C."/>
            <person name="Neiman D."/>
            <person name="Pearson M."/>
            <person name="Priest M."/>
            <person name="Roberts A."/>
            <person name="Saif S."/>
            <person name="Shea T."/>
            <person name="Sisk P."/>
            <person name="Stolte C."/>
            <person name="Sykes S."/>
            <person name="Wortman J."/>
            <person name="Nusbaum C."/>
            <person name="Birren B."/>
        </authorList>
    </citation>
    <scope>NUCLEOTIDE SEQUENCE [LARGE SCALE GENOMIC DNA]</scope>
    <source>
        <strain evidence="2">floridensis</strain>
    </source>
</reference>
<dbReference type="InterPro" id="IPR007175">
    <property type="entry name" value="Rpr2/Snm1/Rpp21"/>
</dbReference>
<protein>
    <submittedName>
        <fullName evidence="1">Uncharacterized protein</fullName>
    </submittedName>
</protein>